<keyword evidence="12" id="KW-0902">Two-component regulatory system</keyword>
<dbReference type="PROSITE" id="PS50112">
    <property type="entry name" value="PAS"/>
    <property type="match status" value="1"/>
</dbReference>
<evidence type="ECO:0000256" key="14">
    <source>
        <dbReference type="SAM" id="Phobius"/>
    </source>
</evidence>
<evidence type="ECO:0000313" key="17">
    <source>
        <dbReference type="EMBL" id="SFB12042.1"/>
    </source>
</evidence>
<keyword evidence="6" id="KW-0808">Transferase</keyword>
<evidence type="ECO:0000256" key="11">
    <source>
        <dbReference type="ARBA" id="ARBA00022989"/>
    </source>
</evidence>
<gene>
    <name evidence="17" type="ORF">SAMN04488072_107141</name>
</gene>
<evidence type="ECO:0000256" key="3">
    <source>
        <dbReference type="ARBA" id="ARBA00012438"/>
    </source>
</evidence>
<dbReference type="OrthoDB" id="9792686at2"/>
<keyword evidence="11 14" id="KW-1133">Transmembrane helix</keyword>
<keyword evidence="4" id="KW-1003">Cell membrane</keyword>
<dbReference type="Pfam" id="PF02518">
    <property type="entry name" value="HATPase_c"/>
    <property type="match status" value="1"/>
</dbReference>
<dbReference type="GO" id="GO:0005524">
    <property type="term" value="F:ATP binding"/>
    <property type="evidence" value="ECO:0007669"/>
    <property type="project" value="UniProtKB-KW"/>
</dbReference>
<evidence type="ECO:0000259" key="15">
    <source>
        <dbReference type="PROSITE" id="PS50109"/>
    </source>
</evidence>
<sequence length="538" mass="60265">MGLKKLPIRLKIMILSFGIVLFSLLIGGITVIGNIYHGEEEQLGDRGLMTGRIVANLPEVKEGLAKPNGWEVVNPAVEQMQTVNQVDYIVVLNMNRIRYSHPLEHQLGTISSGKDEGAAFAEHSYVSKAKGEQGTAVRSFVPVMNEDHEQIGVVIVGNMLPSFPAILSSIRLEIMVISLLILAFGITGAYLLAKHVKQQTFFMEPYEMARVLEERTTVFQAMHEGVIAVDRDEKIVVFNDKAKEILGIHQEVSGKLLKTILSGNEIIDHLRKQSKKFNETVRIDDRLIMLNRIPIKVEKELVGSVVIFQDKTDVTTMAEELTGVKAFVDALRVQNHEYMNKLHTIAGLIQLDQNEQALEYVFQITNQQEKRSKYILERIHNYRIAGLLISKIRRGEELGIEVTLHESSQLEAFPPMVNAHDFVRILGNMIENSFDALKAYAIQGKHVEIVIIQDSETCILEVSDNGKGIILKDQQHIFQKGYTTKGEDGSGLGLYLIKQIVTRAEGMVNVHSSLHKGTTMVIKLPMDMGGRTANEVIR</sequence>
<dbReference type="CDD" id="cd00130">
    <property type="entry name" value="PAS"/>
    <property type="match status" value="1"/>
</dbReference>
<evidence type="ECO:0000256" key="9">
    <source>
        <dbReference type="ARBA" id="ARBA00022777"/>
    </source>
</evidence>
<dbReference type="Pfam" id="PF00989">
    <property type="entry name" value="PAS"/>
    <property type="match status" value="1"/>
</dbReference>
<dbReference type="SUPFAM" id="SSF55785">
    <property type="entry name" value="PYP-like sensor domain (PAS domain)"/>
    <property type="match status" value="1"/>
</dbReference>
<proteinExistence type="predicted"/>
<evidence type="ECO:0000313" key="18">
    <source>
        <dbReference type="Proteomes" id="UP000198642"/>
    </source>
</evidence>
<feature type="transmembrane region" description="Helical" evidence="14">
    <location>
        <begin position="174"/>
        <end position="193"/>
    </location>
</feature>
<dbReference type="Gene3D" id="1.10.287.130">
    <property type="match status" value="1"/>
</dbReference>
<dbReference type="InterPro" id="IPR003594">
    <property type="entry name" value="HATPase_dom"/>
</dbReference>
<dbReference type="Gene3D" id="3.30.450.20">
    <property type="entry name" value="PAS domain"/>
    <property type="match status" value="2"/>
</dbReference>
<evidence type="ECO:0000256" key="13">
    <source>
        <dbReference type="ARBA" id="ARBA00023136"/>
    </source>
</evidence>
<dbReference type="InterPro" id="IPR016120">
    <property type="entry name" value="Sig_transdc_His_kin_SpoOB"/>
</dbReference>
<dbReference type="EMBL" id="FOJW01000007">
    <property type="protein sequence ID" value="SFB12042.1"/>
    <property type="molecule type" value="Genomic_DNA"/>
</dbReference>
<evidence type="ECO:0000256" key="8">
    <source>
        <dbReference type="ARBA" id="ARBA00022741"/>
    </source>
</evidence>
<dbReference type="InterPro" id="IPR004358">
    <property type="entry name" value="Sig_transdc_His_kin-like_C"/>
</dbReference>
<evidence type="ECO:0000256" key="12">
    <source>
        <dbReference type="ARBA" id="ARBA00023012"/>
    </source>
</evidence>
<dbReference type="InterPro" id="IPR029151">
    <property type="entry name" value="Sensor-like_sf"/>
</dbReference>
<dbReference type="SMART" id="SM00091">
    <property type="entry name" value="PAS"/>
    <property type="match status" value="1"/>
</dbReference>
<keyword evidence="18" id="KW-1185">Reference proteome</keyword>
<evidence type="ECO:0000256" key="2">
    <source>
        <dbReference type="ARBA" id="ARBA00004651"/>
    </source>
</evidence>
<dbReference type="Pfam" id="PF14689">
    <property type="entry name" value="SPOB_a"/>
    <property type="match status" value="1"/>
</dbReference>
<dbReference type="GO" id="GO:0000155">
    <property type="term" value="F:phosphorelay sensor kinase activity"/>
    <property type="evidence" value="ECO:0007669"/>
    <property type="project" value="InterPro"/>
</dbReference>
<dbReference type="PANTHER" id="PTHR43547">
    <property type="entry name" value="TWO-COMPONENT HISTIDINE KINASE"/>
    <property type="match status" value="1"/>
</dbReference>
<feature type="domain" description="Histidine kinase" evidence="15">
    <location>
        <begin position="333"/>
        <end position="528"/>
    </location>
</feature>
<comment type="subcellular location">
    <subcellularLocation>
        <location evidence="2">Cell membrane</location>
        <topology evidence="2">Multi-pass membrane protein</topology>
    </subcellularLocation>
</comment>
<evidence type="ECO:0000256" key="5">
    <source>
        <dbReference type="ARBA" id="ARBA00022553"/>
    </source>
</evidence>
<feature type="transmembrane region" description="Helical" evidence="14">
    <location>
        <begin position="12"/>
        <end position="36"/>
    </location>
</feature>
<reference evidence="17 18" key="1">
    <citation type="submission" date="2016-10" db="EMBL/GenBank/DDBJ databases">
        <authorList>
            <person name="de Groot N.N."/>
        </authorList>
    </citation>
    <scope>NUCLEOTIDE SEQUENCE [LARGE SCALE GENOMIC DNA]</scope>
    <source>
        <strain evidence="17 18">CGMCC 1.3702</strain>
    </source>
</reference>
<dbReference type="SUPFAM" id="SSF55874">
    <property type="entry name" value="ATPase domain of HSP90 chaperone/DNA topoisomerase II/histidine kinase"/>
    <property type="match status" value="1"/>
</dbReference>
<name>A0A1I0YFS8_9BACI</name>
<keyword evidence="13 14" id="KW-0472">Membrane</keyword>
<comment type="catalytic activity">
    <reaction evidence="1">
        <text>ATP + protein L-histidine = ADP + protein N-phospho-L-histidine.</text>
        <dbReference type="EC" id="2.7.13.3"/>
    </reaction>
</comment>
<dbReference type="Pfam" id="PF17203">
    <property type="entry name" value="sCache_3_2"/>
    <property type="match status" value="1"/>
</dbReference>
<dbReference type="InterPro" id="IPR013767">
    <property type="entry name" value="PAS_fold"/>
</dbReference>
<dbReference type="PROSITE" id="PS50109">
    <property type="entry name" value="HIS_KIN"/>
    <property type="match status" value="1"/>
</dbReference>
<dbReference type="InterPro" id="IPR033463">
    <property type="entry name" value="sCache_3"/>
</dbReference>
<feature type="domain" description="PAS" evidence="16">
    <location>
        <begin position="211"/>
        <end position="251"/>
    </location>
</feature>
<dbReference type="PRINTS" id="PR00344">
    <property type="entry name" value="BCTRLSENSOR"/>
</dbReference>
<keyword evidence="9 17" id="KW-0418">Kinase</keyword>
<evidence type="ECO:0000256" key="10">
    <source>
        <dbReference type="ARBA" id="ARBA00022840"/>
    </source>
</evidence>
<dbReference type="GO" id="GO:0006355">
    <property type="term" value="P:regulation of DNA-templated transcription"/>
    <property type="evidence" value="ECO:0007669"/>
    <property type="project" value="InterPro"/>
</dbReference>
<evidence type="ECO:0000256" key="4">
    <source>
        <dbReference type="ARBA" id="ARBA00022475"/>
    </source>
</evidence>
<dbReference type="RefSeq" id="WP_090237455.1">
    <property type="nucleotide sequence ID" value="NZ_FOJW01000007.1"/>
</dbReference>
<keyword evidence="8" id="KW-0547">Nucleotide-binding</keyword>
<dbReference type="SUPFAM" id="SSF103190">
    <property type="entry name" value="Sensory domain-like"/>
    <property type="match status" value="1"/>
</dbReference>
<dbReference type="SUPFAM" id="SSF55890">
    <property type="entry name" value="Sporulation response regulatory protein Spo0B"/>
    <property type="match status" value="1"/>
</dbReference>
<keyword evidence="10" id="KW-0067">ATP-binding</keyword>
<dbReference type="PANTHER" id="PTHR43547:SF10">
    <property type="entry name" value="SENSOR HISTIDINE KINASE DCUS"/>
    <property type="match status" value="1"/>
</dbReference>
<dbReference type="Gene3D" id="3.30.565.10">
    <property type="entry name" value="Histidine kinase-like ATPase, C-terminal domain"/>
    <property type="match status" value="1"/>
</dbReference>
<accession>A0A1I0YFS8</accession>
<evidence type="ECO:0000256" key="1">
    <source>
        <dbReference type="ARBA" id="ARBA00000085"/>
    </source>
</evidence>
<keyword evidence="5" id="KW-0597">Phosphoprotein</keyword>
<protein>
    <recommendedName>
        <fullName evidence="3">histidine kinase</fullName>
        <ecNumber evidence="3">2.7.13.3</ecNumber>
    </recommendedName>
</protein>
<dbReference type="InterPro" id="IPR036890">
    <property type="entry name" value="HATPase_C_sf"/>
</dbReference>
<dbReference type="Proteomes" id="UP000198642">
    <property type="component" value="Unassembled WGS sequence"/>
</dbReference>
<dbReference type="GO" id="GO:0005886">
    <property type="term" value="C:plasma membrane"/>
    <property type="evidence" value="ECO:0007669"/>
    <property type="project" value="UniProtKB-SubCell"/>
</dbReference>
<dbReference type="InterPro" id="IPR000014">
    <property type="entry name" value="PAS"/>
</dbReference>
<evidence type="ECO:0000259" key="16">
    <source>
        <dbReference type="PROSITE" id="PS50112"/>
    </source>
</evidence>
<dbReference type="SMART" id="SM00387">
    <property type="entry name" value="HATPase_c"/>
    <property type="match status" value="1"/>
</dbReference>
<dbReference type="STRING" id="237679.SAMN04488072_107141"/>
<dbReference type="EC" id="2.7.13.3" evidence="3"/>
<keyword evidence="7 14" id="KW-0812">Transmembrane</keyword>
<dbReference type="InterPro" id="IPR039506">
    <property type="entry name" value="SPOB_a"/>
</dbReference>
<evidence type="ECO:0000256" key="6">
    <source>
        <dbReference type="ARBA" id="ARBA00022679"/>
    </source>
</evidence>
<dbReference type="InterPro" id="IPR035965">
    <property type="entry name" value="PAS-like_dom_sf"/>
</dbReference>
<organism evidence="17 18">
    <name type="scientific">Lentibacillus halodurans</name>
    <dbReference type="NCBI Taxonomy" id="237679"/>
    <lineage>
        <taxon>Bacteria</taxon>
        <taxon>Bacillati</taxon>
        <taxon>Bacillota</taxon>
        <taxon>Bacilli</taxon>
        <taxon>Bacillales</taxon>
        <taxon>Bacillaceae</taxon>
        <taxon>Lentibacillus</taxon>
    </lineage>
</organism>
<dbReference type="AlphaFoldDB" id="A0A1I0YFS8"/>
<dbReference type="InterPro" id="IPR005467">
    <property type="entry name" value="His_kinase_dom"/>
</dbReference>
<evidence type="ECO:0000256" key="7">
    <source>
        <dbReference type="ARBA" id="ARBA00022692"/>
    </source>
</evidence>